<sequence>MLLAHPCCGVRRINLVLGNLKHVIKVVHHAISANTQGLTCRDGRSLTVDPLHDALPRLATGMLQSKQCLEPV</sequence>
<dbReference type="Proteomes" id="UP000471082">
    <property type="component" value="Unassembled WGS sequence"/>
</dbReference>
<evidence type="ECO:0000313" key="1">
    <source>
        <dbReference type="EMBL" id="NEL74955.1"/>
    </source>
</evidence>
<evidence type="ECO:0000313" key="3">
    <source>
        <dbReference type="Proteomes" id="UP000289372"/>
    </source>
</evidence>
<dbReference type="KEGG" id="xpe:BJD13_01675"/>
<dbReference type="Proteomes" id="UP000289372">
    <property type="component" value="Unassembled WGS sequence"/>
</dbReference>
<dbReference type="EMBL" id="PUUL01000020">
    <property type="protein sequence ID" value="RXD56267.1"/>
    <property type="molecule type" value="Genomic_DNA"/>
</dbReference>
<comment type="caution">
    <text evidence="1">The sequence shown here is derived from an EMBL/GenBank/DDBJ whole genome shotgun (WGS) entry which is preliminary data.</text>
</comment>
<evidence type="ECO:0000313" key="4">
    <source>
        <dbReference type="Proteomes" id="UP000471082"/>
    </source>
</evidence>
<reference evidence="2 3" key="1">
    <citation type="submission" date="2018-02" db="EMBL/GenBank/DDBJ databases">
        <title>Characterization of Xanthomonas diversity in transplant houses and field plants.</title>
        <authorList>
            <person name="Abrahamian P."/>
            <person name="Timilsina S."/>
            <person name="Minsavage G.V."/>
            <person name="Goss E.M."/>
            <person name="Jones J.B."/>
            <person name="Vallad G.E."/>
        </authorList>
    </citation>
    <scope>NUCLEOTIDE SEQUENCE [LARGE SCALE GENOMIC DNA]</scope>
    <source>
        <strain evidence="2 3">GEV2132</strain>
    </source>
</reference>
<reference evidence="1 4" key="2">
    <citation type="submission" date="2019-11" db="EMBL/GenBank/DDBJ databases">
        <title>Genome-resolved metagenomics to study the prevalence of co-infection and intraspecific heterogeneity among plant pathogen metapopulations.</title>
        <authorList>
            <person name="Newberry E."/>
            <person name="Bhandari R."/>
            <person name="Kemble J."/>
            <person name="Sikora E."/>
            <person name="Potnis N."/>
        </authorList>
    </citation>
    <scope>NUCLEOTIDE SEQUENCE [LARGE SCALE GENOMIC DNA]</scope>
    <source>
        <strain evidence="1">Xp_Tom_Tuscaloosa_18b</strain>
    </source>
</reference>
<protein>
    <submittedName>
        <fullName evidence="1">Uncharacterized protein</fullName>
    </submittedName>
</protein>
<proteinExistence type="predicted"/>
<evidence type="ECO:0000313" key="2">
    <source>
        <dbReference type="EMBL" id="RXD56267.1"/>
    </source>
</evidence>
<accession>A0A1L5QZQ6</accession>
<gene>
    <name evidence="2" type="ORF">DB769_04030</name>
    <name evidence="1" type="ORF">G3W61_01575</name>
</gene>
<name>A0A1L5QZQ6_XANPE</name>
<dbReference type="EMBL" id="JAAGYU010000004">
    <property type="protein sequence ID" value="NEL74955.1"/>
    <property type="molecule type" value="Genomic_DNA"/>
</dbReference>
<organism evidence="1 4">
    <name type="scientific">Xanthomonas perforans</name>
    <dbReference type="NCBI Taxonomy" id="442694"/>
    <lineage>
        <taxon>Bacteria</taxon>
        <taxon>Pseudomonadati</taxon>
        <taxon>Pseudomonadota</taxon>
        <taxon>Gammaproteobacteria</taxon>
        <taxon>Lysobacterales</taxon>
        <taxon>Lysobacteraceae</taxon>
        <taxon>Xanthomonas</taxon>
    </lineage>
</organism>
<dbReference type="AlphaFoldDB" id="A0A1L5QZQ6"/>